<reference evidence="8 9" key="1">
    <citation type="journal article" date="2018" name="Gigascience">
        <title>Genomes of trombidid mites reveal novel predicted allergens and laterally-transferred genes associated with secondary metabolism.</title>
        <authorList>
            <person name="Dong X."/>
            <person name="Chaisiri K."/>
            <person name="Xia D."/>
            <person name="Armstrong S.D."/>
            <person name="Fang Y."/>
            <person name="Donnelly M.J."/>
            <person name="Kadowaki T."/>
            <person name="McGarry J.W."/>
            <person name="Darby A.C."/>
            <person name="Makepeace B.L."/>
        </authorList>
    </citation>
    <scope>NUCLEOTIDE SEQUENCE [LARGE SCALE GENOMIC DNA]</scope>
    <source>
        <strain evidence="8">UoL-UT</strain>
    </source>
</reference>
<keyword evidence="2" id="KW-0964">Secreted</keyword>
<feature type="binding site" evidence="4">
    <location>
        <position position="22"/>
    </location>
    <ligand>
        <name>Zn(2+)</name>
        <dbReference type="ChEBI" id="CHEBI:29105"/>
        <note>ligand shared with metalloproteinase partner</note>
    </ligand>
</feature>
<protein>
    <submittedName>
        <fullName evidence="8">Metalloproteinase inhibitor 1-like protein</fullName>
    </submittedName>
</protein>
<dbReference type="PROSITE" id="PS50189">
    <property type="entry name" value="NTR"/>
    <property type="match status" value="1"/>
</dbReference>
<evidence type="ECO:0000256" key="3">
    <source>
        <dbReference type="ARBA" id="ARBA00023157"/>
    </source>
</evidence>
<evidence type="ECO:0000256" key="2">
    <source>
        <dbReference type="ARBA" id="ARBA00022525"/>
    </source>
</evidence>
<name>A0A443SE38_9ACAR</name>
<dbReference type="PANTHER" id="PTHR11844">
    <property type="entry name" value="METALLOPROTEASE INHIBITOR"/>
    <property type="match status" value="1"/>
</dbReference>
<feature type="disulfide bond" evidence="5">
    <location>
        <begin position="24"/>
        <end position="112"/>
    </location>
</feature>
<comment type="subcellular location">
    <subcellularLocation>
        <location evidence="1">Secreted</location>
    </subcellularLocation>
</comment>
<evidence type="ECO:0000313" key="9">
    <source>
        <dbReference type="Proteomes" id="UP000288716"/>
    </source>
</evidence>
<accession>A0A443SE38</accession>
<keyword evidence="6" id="KW-0732">Signal</keyword>
<keyword evidence="4" id="KW-0479">Metal-binding</keyword>
<feature type="domain" description="NTR" evidence="7">
    <location>
        <begin position="22"/>
        <end position="138"/>
    </location>
</feature>
<comment type="caution">
    <text evidence="8">The sequence shown here is derived from an EMBL/GenBank/DDBJ whole genome shotgun (WGS) entry which is preliminary data.</text>
</comment>
<sequence>MFKLIVTFFFAIAFTRSKVFACSCMYVPTPQLLCESEFAIIATVTGEAKVHGWDKTNELSIEEVLKPKRAEAGEPRITTPRDDGMCGHHFDENKRYLITGKMQNGSYHTMTCNFVALWDHITPAKQEFYRRLLSGDNCDHVNNSESQRQVFIFSHANRRHPRFIHIIGVLLRHTAVDSAFLFKSLINPGMSIT</sequence>
<organism evidence="8 9">
    <name type="scientific">Leptotrombidium deliense</name>
    <dbReference type="NCBI Taxonomy" id="299467"/>
    <lineage>
        <taxon>Eukaryota</taxon>
        <taxon>Metazoa</taxon>
        <taxon>Ecdysozoa</taxon>
        <taxon>Arthropoda</taxon>
        <taxon>Chelicerata</taxon>
        <taxon>Arachnida</taxon>
        <taxon>Acari</taxon>
        <taxon>Acariformes</taxon>
        <taxon>Trombidiformes</taxon>
        <taxon>Prostigmata</taxon>
        <taxon>Anystina</taxon>
        <taxon>Parasitengona</taxon>
        <taxon>Trombiculoidea</taxon>
        <taxon>Trombiculidae</taxon>
        <taxon>Leptotrombidium</taxon>
    </lineage>
</organism>
<dbReference type="VEuPathDB" id="VectorBase:LDEU006262"/>
<dbReference type="GO" id="GO:0046872">
    <property type="term" value="F:metal ion binding"/>
    <property type="evidence" value="ECO:0007669"/>
    <property type="project" value="UniProtKB-KW"/>
</dbReference>
<evidence type="ECO:0000256" key="4">
    <source>
        <dbReference type="PIRSR" id="PIRSR601820-1"/>
    </source>
</evidence>
<dbReference type="GO" id="GO:0008191">
    <property type="term" value="F:metalloendopeptidase inhibitor activity"/>
    <property type="evidence" value="ECO:0007669"/>
    <property type="project" value="InterPro"/>
</dbReference>
<dbReference type="GO" id="GO:0031012">
    <property type="term" value="C:extracellular matrix"/>
    <property type="evidence" value="ECO:0007669"/>
    <property type="project" value="TreeGrafter"/>
</dbReference>
<feature type="signal peptide" evidence="6">
    <location>
        <begin position="1"/>
        <end position="21"/>
    </location>
</feature>
<dbReference type="STRING" id="299467.A0A443SE38"/>
<keyword evidence="9" id="KW-1185">Reference proteome</keyword>
<dbReference type="SMART" id="SM00206">
    <property type="entry name" value="NTR"/>
    <property type="match status" value="1"/>
</dbReference>
<dbReference type="PANTHER" id="PTHR11844:SF25">
    <property type="entry name" value="NTR DOMAIN-CONTAINING PROTEIN"/>
    <property type="match status" value="1"/>
</dbReference>
<keyword evidence="4" id="KW-0862">Zinc</keyword>
<dbReference type="InterPro" id="IPR001820">
    <property type="entry name" value="TIMP"/>
</dbReference>
<dbReference type="InterPro" id="IPR008993">
    <property type="entry name" value="TIMP-like_OB-fold"/>
</dbReference>
<dbReference type="Proteomes" id="UP000288716">
    <property type="component" value="Unassembled WGS sequence"/>
</dbReference>
<dbReference type="Pfam" id="PF00965">
    <property type="entry name" value="TIMP"/>
    <property type="match status" value="1"/>
</dbReference>
<dbReference type="EMBL" id="NCKV01003392">
    <property type="protein sequence ID" value="RWS25778.1"/>
    <property type="molecule type" value="Genomic_DNA"/>
</dbReference>
<dbReference type="InterPro" id="IPR001134">
    <property type="entry name" value="Netrin_domain"/>
</dbReference>
<feature type="chain" id="PRO_5019080919" evidence="6">
    <location>
        <begin position="22"/>
        <end position="193"/>
    </location>
</feature>
<dbReference type="GO" id="GO:0051045">
    <property type="term" value="P:negative regulation of membrane protein ectodomain proteolysis"/>
    <property type="evidence" value="ECO:0007669"/>
    <property type="project" value="TreeGrafter"/>
</dbReference>
<dbReference type="Gene3D" id="2.40.50.120">
    <property type="match status" value="1"/>
</dbReference>
<proteinExistence type="predicted"/>
<evidence type="ECO:0000256" key="1">
    <source>
        <dbReference type="ARBA" id="ARBA00004613"/>
    </source>
</evidence>
<dbReference type="GO" id="GO:0002020">
    <property type="term" value="F:protease binding"/>
    <property type="evidence" value="ECO:0007669"/>
    <property type="project" value="TreeGrafter"/>
</dbReference>
<dbReference type="GO" id="GO:0005615">
    <property type="term" value="C:extracellular space"/>
    <property type="evidence" value="ECO:0007669"/>
    <property type="project" value="TreeGrafter"/>
</dbReference>
<dbReference type="SUPFAM" id="SSF50242">
    <property type="entry name" value="TIMP-like"/>
    <property type="match status" value="1"/>
</dbReference>
<evidence type="ECO:0000256" key="5">
    <source>
        <dbReference type="PIRSR" id="PIRSR601820-3"/>
    </source>
</evidence>
<dbReference type="CDD" id="cd03577">
    <property type="entry name" value="NTR_TIMP_like"/>
    <property type="match status" value="1"/>
</dbReference>
<evidence type="ECO:0000313" key="8">
    <source>
        <dbReference type="EMBL" id="RWS25778.1"/>
    </source>
</evidence>
<evidence type="ECO:0000259" key="7">
    <source>
        <dbReference type="PROSITE" id="PS50189"/>
    </source>
</evidence>
<dbReference type="AlphaFoldDB" id="A0A443SE38"/>
<keyword evidence="3 5" id="KW-1015">Disulfide bond</keyword>
<evidence type="ECO:0000256" key="6">
    <source>
        <dbReference type="SAM" id="SignalP"/>
    </source>
</evidence>
<gene>
    <name evidence="8" type="ORF">B4U80_13044</name>
</gene>
<feature type="disulfide bond" evidence="5">
    <location>
        <begin position="22"/>
        <end position="86"/>
    </location>
</feature>